<evidence type="ECO:0000313" key="5">
    <source>
        <dbReference type="Proteomes" id="UP000182367"/>
    </source>
</evidence>
<dbReference type="OrthoDB" id="982897at2"/>
<dbReference type="EMBL" id="BJVF01000001">
    <property type="protein sequence ID" value="GEL09311.1"/>
    <property type="molecule type" value="Genomic_DNA"/>
</dbReference>
<evidence type="ECO:0000313" key="4">
    <source>
        <dbReference type="Proteomes" id="UP000093226"/>
    </source>
</evidence>
<dbReference type="InterPro" id="IPR036163">
    <property type="entry name" value="HMA_dom_sf"/>
</dbReference>
<keyword evidence="5" id="KW-1185">Reference proteome</keyword>
<dbReference type="AlphaFoldDB" id="A0A1B9DYF1"/>
<sequence length="84" mass="9437">MSLLKDNIIPGEHGKVFGTNANEEMELVEIKNKLLDLDGITEVHINNSIFPKEFTVFTNKVISVEEVEKSVKSIGYHAIPKEII</sequence>
<evidence type="ECO:0000313" key="2">
    <source>
        <dbReference type="EMBL" id="OCB74709.1"/>
    </source>
</evidence>
<evidence type="ECO:0000313" key="6">
    <source>
        <dbReference type="Proteomes" id="UP000321579"/>
    </source>
</evidence>
<comment type="caution">
    <text evidence="2">The sequence shown here is derived from an EMBL/GenBank/DDBJ whole genome shotgun (WGS) entry which is preliminary data.</text>
</comment>
<reference evidence="1 6" key="4">
    <citation type="submission" date="2019-07" db="EMBL/GenBank/DDBJ databases">
        <title>Whole genome shotgun sequence of Flavobacterium glycines NBRC 105008.</title>
        <authorList>
            <person name="Hosoyama A."/>
            <person name="Uohara A."/>
            <person name="Ohji S."/>
            <person name="Ichikawa N."/>
        </authorList>
    </citation>
    <scope>NUCLEOTIDE SEQUENCE [LARGE SCALE GENOMIC DNA]</scope>
    <source>
        <strain evidence="1 6">NBRC 105008</strain>
    </source>
</reference>
<dbReference type="RefSeq" id="WP_066324295.1">
    <property type="nucleotide sequence ID" value="NZ_BJVF01000001.1"/>
</dbReference>
<protein>
    <recommendedName>
        <fullName evidence="7">HMA domain-containing protein</fullName>
    </recommendedName>
</protein>
<reference evidence="4" key="1">
    <citation type="submission" date="2016-03" db="EMBL/GenBank/DDBJ databases">
        <title>Draft genome sequence of Paenibacillus glacialis DSM 22343.</title>
        <authorList>
            <person name="Shin S.-K."/>
            <person name="Yi H."/>
        </authorList>
    </citation>
    <scope>NUCLEOTIDE SEQUENCE [LARGE SCALE GENOMIC DNA]</scope>
    <source>
        <strain evidence="4">NBRC 105008</strain>
    </source>
</reference>
<dbReference type="EMBL" id="LVEO01000002">
    <property type="protein sequence ID" value="OCB74709.1"/>
    <property type="molecule type" value="Genomic_DNA"/>
</dbReference>
<reference evidence="2" key="2">
    <citation type="submission" date="2016-03" db="EMBL/GenBank/DDBJ databases">
        <authorList>
            <person name="Ploux O."/>
        </authorList>
    </citation>
    <scope>NUCLEOTIDE SEQUENCE</scope>
    <source>
        <strain evidence="2">NBRC 105008</strain>
    </source>
</reference>
<accession>A0A1B9DYF1</accession>
<reference evidence="3 5" key="3">
    <citation type="submission" date="2016-10" db="EMBL/GenBank/DDBJ databases">
        <authorList>
            <person name="Varghese N."/>
            <person name="Submissions S."/>
        </authorList>
    </citation>
    <scope>NUCLEOTIDE SEQUENCE [LARGE SCALE GENOMIC DNA]</scope>
    <source>
        <strain evidence="3 5">Gm-149</strain>
    </source>
</reference>
<dbReference type="SUPFAM" id="SSF55008">
    <property type="entry name" value="HMA, heavy metal-associated domain"/>
    <property type="match status" value="1"/>
</dbReference>
<evidence type="ECO:0000313" key="3">
    <source>
        <dbReference type="EMBL" id="SDJ11509.1"/>
    </source>
</evidence>
<dbReference type="GO" id="GO:0046872">
    <property type="term" value="F:metal ion binding"/>
    <property type="evidence" value="ECO:0007669"/>
    <property type="project" value="InterPro"/>
</dbReference>
<dbReference type="EMBL" id="FNEO01000001">
    <property type="protein sequence ID" value="SDJ11509.1"/>
    <property type="molecule type" value="Genomic_DNA"/>
</dbReference>
<proteinExistence type="predicted"/>
<organism evidence="2 4">
    <name type="scientific">Flavobacterium glycines</name>
    <dbReference type="NCBI Taxonomy" id="551990"/>
    <lineage>
        <taxon>Bacteria</taxon>
        <taxon>Pseudomonadati</taxon>
        <taxon>Bacteroidota</taxon>
        <taxon>Flavobacteriia</taxon>
        <taxon>Flavobacteriales</taxon>
        <taxon>Flavobacteriaceae</taxon>
        <taxon>Flavobacterium</taxon>
    </lineage>
</organism>
<evidence type="ECO:0000313" key="1">
    <source>
        <dbReference type="EMBL" id="GEL09311.1"/>
    </source>
</evidence>
<dbReference type="STRING" id="551990.SAMN05192550_1693"/>
<name>A0A1B9DYF1_9FLAO</name>
<dbReference type="Proteomes" id="UP000321579">
    <property type="component" value="Unassembled WGS sequence"/>
</dbReference>
<gene>
    <name evidence="2" type="ORF">FBGL_01705</name>
    <name evidence="1" type="ORF">FGL01_00500</name>
    <name evidence="3" type="ORF">SAMN05192550_1693</name>
</gene>
<dbReference type="Proteomes" id="UP000182367">
    <property type="component" value="Unassembled WGS sequence"/>
</dbReference>
<evidence type="ECO:0008006" key="7">
    <source>
        <dbReference type="Google" id="ProtNLM"/>
    </source>
</evidence>
<dbReference type="Proteomes" id="UP000093226">
    <property type="component" value="Unassembled WGS sequence"/>
</dbReference>